<name>A0A3N0CSH2_9ACTN</name>
<comment type="caution">
    <text evidence="1">The sequence shown here is derived from an EMBL/GenBank/DDBJ whole genome shotgun (WGS) entry which is preliminary data.</text>
</comment>
<accession>A0A3N0CSH2</accession>
<organism evidence="1 2">
    <name type="scientific">Nocardioides marmoriginsengisoli</name>
    <dbReference type="NCBI Taxonomy" id="661483"/>
    <lineage>
        <taxon>Bacteria</taxon>
        <taxon>Bacillati</taxon>
        <taxon>Actinomycetota</taxon>
        <taxon>Actinomycetes</taxon>
        <taxon>Propionibacteriales</taxon>
        <taxon>Nocardioidaceae</taxon>
        <taxon>Nocardioides</taxon>
    </lineage>
</organism>
<dbReference type="EMBL" id="RJSE01000001">
    <property type="protein sequence ID" value="RNL66221.1"/>
    <property type="molecule type" value="Genomic_DNA"/>
</dbReference>
<evidence type="ECO:0000313" key="1">
    <source>
        <dbReference type="EMBL" id="RNL66221.1"/>
    </source>
</evidence>
<dbReference type="Proteomes" id="UP000267128">
    <property type="component" value="Unassembled WGS sequence"/>
</dbReference>
<evidence type="ECO:0000313" key="2">
    <source>
        <dbReference type="Proteomes" id="UP000267128"/>
    </source>
</evidence>
<protein>
    <submittedName>
        <fullName evidence="1">Uncharacterized protein</fullName>
    </submittedName>
</protein>
<gene>
    <name evidence="1" type="ORF">EFK50_00935</name>
</gene>
<proteinExistence type="predicted"/>
<reference evidence="1 2" key="1">
    <citation type="submission" date="2018-11" db="EMBL/GenBank/DDBJ databases">
        <authorList>
            <person name="Li F."/>
        </authorList>
    </citation>
    <scope>NUCLEOTIDE SEQUENCE [LARGE SCALE GENOMIC DNA]</scope>
    <source>
        <strain evidence="1 2">Gsoil 097</strain>
    </source>
</reference>
<keyword evidence="2" id="KW-1185">Reference proteome</keyword>
<sequence length="92" mass="9384">MRETCPLIEAAIPADVMAEPSVWTKAGAELRELSSSGDAETKNAIDILLPAIDALAADPAPGADALAAFDGLTTAIRTMADRCEAVGSSALQ</sequence>
<dbReference type="AlphaFoldDB" id="A0A3N0CSH2"/>